<evidence type="ECO:0000313" key="2">
    <source>
        <dbReference type="EMBL" id="MBA8824973.1"/>
    </source>
</evidence>
<evidence type="ECO:0000313" key="3">
    <source>
        <dbReference type="Proteomes" id="UP000569329"/>
    </source>
</evidence>
<dbReference type="Gene3D" id="3.40.50.12780">
    <property type="entry name" value="N-terminal domain of ligase-like"/>
    <property type="match status" value="1"/>
</dbReference>
<comment type="caution">
    <text evidence="2">The sequence shown here is derived from an EMBL/GenBank/DDBJ whole genome shotgun (WGS) entry which is preliminary data.</text>
</comment>
<proteinExistence type="predicted"/>
<dbReference type="PANTHER" id="PTHR24096">
    <property type="entry name" value="LONG-CHAIN-FATTY-ACID--COA LIGASE"/>
    <property type="match status" value="1"/>
</dbReference>
<name>A0A839DVA2_9PSEU</name>
<dbReference type="SUPFAM" id="SSF56801">
    <property type="entry name" value="Acetyl-CoA synthetase-like"/>
    <property type="match status" value="1"/>
</dbReference>
<protein>
    <submittedName>
        <fullName evidence="2">Acyl-CoA synthetase (AMP-forming)/AMP-acid ligase II</fullName>
    </submittedName>
</protein>
<dbReference type="Proteomes" id="UP000569329">
    <property type="component" value="Unassembled WGS sequence"/>
</dbReference>
<feature type="domain" description="AMP-dependent synthetase/ligase" evidence="1">
    <location>
        <begin position="6"/>
        <end position="274"/>
    </location>
</feature>
<dbReference type="EMBL" id="JACGWZ010000002">
    <property type="protein sequence ID" value="MBA8824973.1"/>
    <property type="molecule type" value="Genomic_DNA"/>
</dbReference>
<gene>
    <name evidence="2" type="ORF">FHX42_002320</name>
</gene>
<dbReference type="InterPro" id="IPR020845">
    <property type="entry name" value="AMP-binding_CS"/>
</dbReference>
<accession>A0A839DVA2</accession>
<dbReference type="GO" id="GO:0016405">
    <property type="term" value="F:CoA-ligase activity"/>
    <property type="evidence" value="ECO:0007669"/>
    <property type="project" value="TreeGrafter"/>
</dbReference>
<dbReference type="AlphaFoldDB" id="A0A839DVA2"/>
<reference evidence="2 3" key="1">
    <citation type="submission" date="2020-07" db="EMBL/GenBank/DDBJ databases">
        <title>Sequencing the genomes of 1000 actinobacteria strains.</title>
        <authorList>
            <person name="Klenk H.-P."/>
        </authorList>
    </citation>
    <scope>NUCLEOTIDE SEQUENCE [LARGE SCALE GENOMIC DNA]</scope>
    <source>
        <strain evidence="2 3">DSM 45975</strain>
    </source>
</reference>
<keyword evidence="3" id="KW-1185">Reference proteome</keyword>
<dbReference type="InterPro" id="IPR000873">
    <property type="entry name" value="AMP-dep_synth/lig_dom"/>
</dbReference>
<organism evidence="2 3">
    <name type="scientific">Halosaccharopolyspora lacisalsi</name>
    <dbReference type="NCBI Taxonomy" id="1000566"/>
    <lineage>
        <taxon>Bacteria</taxon>
        <taxon>Bacillati</taxon>
        <taxon>Actinomycetota</taxon>
        <taxon>Actinomycetes</taxon>
        <taxon>Pseudonocardiales</taxon>
        <taxon>Pseudonocardiaceae</taxon>
        <taxon>Halosaccharopolyspora</taxon>
    </lineage>
</organism>
<dbReference type="PROSITE" id="PS00455">
    <property type="entry name" value="AMP_BINDING"/>
    <property type="match status" value="1"/>
</dbReference>
<keyword evidence="2" id="KW-0436">Ligase</keyword>
<dbReference type="PANTHER" id="PTHR24096:SF323">
    <property type="entry name" value="BLR3536 PROTEIN"/>
    <property type="match status" value="1"/>
</dbReference>
<evidence type="ECO:0000259" key="1">
    <source>
        <dbReference type="Pfam" id="PF00501"/>
    </source>
</evidence>
<dbReference type="InterPro" id="IPR042099">
    <property type="entry name" value="ANL_N_sf"/>
</dbReference>
<sequence length="325" mass="35096">MIMAESGARLSYGELDERSTRLAHVLREAGAKPGDVVALLTDNSIHAHEVYWATVRSGMYLTAVNNHLTADEVCYILDDSAATALVVSAALHELAREVGRRIPGVSIRSAYGGRVVGFEDHESVLAAASAAPLTDQPCGADLLYSSGTTGRPKGIEPRLPDRGVDEPGDSLVDLLENAYGLGRASAYLSPAPFYHAAPLRYGAAVHALGGTVVMMERFAPEEALRAIERHGATHSQWVPTMFVRMLKLDERVRSRYDLSTHGVAFHAAAPCPRRGQARDDRLVGTDPVRVLRLHRRCRYDAHRLASVAGQTGIGGHGRARHGTDL</sequence>
<dbReference type="Pfam" id="PF00501">
    <property type="entry name" value="AMP-binding"/>
    <property type="match status" value="1"/>
</dbReference>